<reference evidence="1" key="1">
    <citation type="submission" date="2023-10" db="EMBL/GenBank/DDBJ databases">
        <authorList>
            <person name="Chen Y."/>
            <person name="Shah S."/>
            <person name="Dougan E. K."/>
            <person name="Thang M."/>
            <person name="Chan C."/>
        </authorList>
    </citation>
    <scope>NUCLEOTIDE SEQUENCE [LARGE SCALE GENOMIC DNA]</scope>
</reference>
<feature type="non-terminal residue" evidence="1">
    <location>
        <position position="1"/>
    </location>
</feature>
<evidence type="ECO:0000313" key="1">
    <source>
        <dbReference type="EMBL" id="CAK0828808.1"/>
    </source>
</evidence>
<organism evidence="1 2">
    <name type="scientific">Prorocentrum cordatum</name>
    <dbReference type="NCBI Taxonomy" id="2364126"/>
    <lineage>
        <taxon>Eukaryota</taxon>
        <taxon>Sar</taxon>
        <taxon>Alveolata</taxon>
        <taxon>Dinophyceae</taxon>
        <taxon>Prorocentrales</taxon>
        <taxon>Prorocentraceae</taxon>
        <taxon>Prorocentrum</taxon>
    </lineage>
</organism>
<name>A0ABN9SAB9_9DINO</name>
<keyword evidence="2" id="KW-1185">Reference proteome</keyword>
<protein>
    <recommendedName>
        <fullName evidence="3">ABC transporter ATP-binding protein</fullName>
    </recommendedName>
</protein>
<evidence type="ECO:0000313" key="2">
    <source>
        <dbReference type="Proteomes" id="UP001189429"/>
    </source>
</evidence>
<evidence type="ECO:0008006" key="3">
    <source>
        <dbReference type="Google" id="ProtNLM"/>
    </source>
</evidence>
<comment type="caution">
    <text evidence="1">The sequence shown here is derived from an EMBL/GenBank/DDBJ whole genome shotgun (WGS) entry which is preliminary data.</text>
</comment>
<dbReference type="EMBL" id="CAUYUJ010010218">
    <property type="protein sequence ID" value="CAK0828808.1"/>
    <property type="molecule type" value="Genomic_DNA"/>
</dbReference>
<proteinExistence type="predicted"/>
<gene>
    <name evidence="1" type="ORF">PCOR1329_LOCUS27944</name>
</gene>
<dbReference type="Proteomes" id="UP001189429">
    <property type="component" value="Unassembled WGS sequence"/>
</dbReference>
<sequence>NQREVQKWHQEVQQLDLPTALARFPFVKVQNAHETDKVKILLVNEPPLKALTDCLEQLGAVKKVGVAPMNHLERVFQTFLSGGEME</sequence>
<accession>A0ABN9SAB9</accession>